<evidence type="ECO:0000313" key="9">
    <source>
        <dbReference type="EMBL" id="KAF2112990.1"/>
    </source>
</evidence>
<proteinExistence type="inferred from homology"/>
<name>A0A6A5Z0S5_9PLEO</name>
<dbReference type="GO" id="GO:0004148">
    <property type="term" value="F:dihydrolipoyl dehydrogenase (NADH) activity"/>
    <property type="evidence" value="ECO:0007669"/>
    <property type="project" value="TreeGrafter"/>
</dbReference>
<dbReference type="PRINTS" id="PR00411">
    <property type="entry name" value="PNDRDTASEI"/>
</dbReference>
<accession>A0A6A5Z0S5</accession>
<reference evidence="9" key="1">
    <citation type="journal article" date="2020" name="Stud. Mycol.">
        <title>101 Dothideomycetes genomes: a test case for predicting lifestyles and emergence of pathogens.</title>
        <authorList>
            <person name="Haridas S."/>
            <person name="Albert R."/>
            <person name="Binder M."/>
            <person name="Bloem J."/>
            <person name="Labutti K."/>
            <person name="Salamov A."/>
            <person name="Andreopoulos B."/>
            <person name="Baker S."/>
            <person name="Barry K."/>
            <person name="Bills G."/>
            <person name="Bluhm B."/>
            <person name="Cannon C."/>
            <person name="Castanera R."/>
            <person name="Culley D."/>
            <person name="Daum C."/>
            <person name="Ezra D."/>
            <person name="Gonzalez J."/>
            <person name="Henrissat B."/>
            <person name="Kuo A."/>
            <person name="Liang C."/>
            <person name="Lipzen A."/>
            <person name="Lutzoni F."/>
            <person name="Magnuson J."/>
            <person name="Mondo S."/>
            <person name="Nolan M."/>
            <person name="Ohm R."/>
            <person name="Pangilinan J."/>
            <person name="Park H.-J."/>
            <person name="Ramirez L."/>
            <person name="Alfaro M."/>
            <person name="Sun H."/>
            <person name="Tritt A."/>
            <person name="Yoshinaga Y."/>
            <person name="Zwiers L.-H."/>
            <person name="Turgeon B."/>
            <person name="Goodwin S."/>
            <person name="Spatafora J."/>
            <person name="Crous P."/>
            <person name="Grigoriev I."/>
        </authorList>
    </citation>
    <scope>NUCLEOTIDE SEQUENCE</scope>
    <source>
        <strain evidence="9">CBS 627.86</strain>
    </source>
</reference>
<sequence length="511" mass="54886">MPPRNIDLHPQNHHPRELSSYHFDVIIIGTGPVGLTSGYRLASAGLSVACITDELYGGDCPFFACVPSKALLRPAEALNAAKAVGGAREAIESHDIDVDAVFKRRDTILQNWDDTFLLDISANGGVTPVRGYARLAGVKQVSVQPHGESEKFFLFAKFAVIIATGSTHAVPDIPGLDQLKEGEEYWTNREATTGNTVPEHLIILGGGAVGTEMATFYSRVGSKVTLITKSAEILPRVELEAARMVRKSLEESGTSIRVALEVKHIEKQGPNNMNVNLSNGETISGSVILNAIGRKPRTYDIGLETIGLQGNGSPLAVNSSMVVNMPEFVEGNSPSEPWLYCVGDTNGLAPTTHMGIYQCRIATNSILQSIQQHHPTISITTPRGFNNTEAKSWAPGTYPQTIFTDPSIATVGHTLASAKAAGLSVFAIDNNFAFPGAGLYGDLPGWARWVIEERTEKILGATICSLEASDLLGSVSVAVTHGLSLKDMVHVVPPFPTRGEFWREMLNTAGY</sequence>
<comment type="cofactor">
    <cofactor evidence="5">
        <name>FAD</name>
        <dbReference type="ChEBI" id="CHEBI:57692"/>
    </cofactor>
    <text evidence="5">Binds 1 FAD per subunit.</text>
</comment>
<dbReference type="Proteomes" id="UP000799770">
    <property type="component" value="Unassembled WGS sequence"/>
</dbReference>
<dbReference type="InterPro" id="IPR050151">
    <property type="entry name" value="Class-I_Pyr_Nuc-Dis_Oxidored"/>
</dbReference>
<dbReference type="GO" id="GO:0006103">
    <property type="term" value="P:2-oxoglutarate metabolic process"/>
    <property type="evidence" value="ECO:0007669"/>
    <property type="project" value="TreeGrafter"/>
</dbReference>
<evidence type="ECO:0000256" key="3">
    <source>
        <dbReference type="ARBA" id="ARBA00022827"/>
    </source>
</evidence>
<keyword evidence="3 5" id="KW-0274">FAD</keyword>
<evidence type="ECO:0000256" key="6">
    <source>
        <dbReference type="PIRSR" id="PIRSR000350-4"/>
    </source>
</evidence>
<dbReference type="Pfam" id="PF07992">
    <property type="entry name" value="Pyr_redox_2"/>
    <property type="match status" value="1"/>
</dbReference>
<gene>
    <name evidence="9" type="ORF">BDV96DRAFT_148508</name>
</gene>
<dbReference type="PANTHER" id="PTHR22912">
    <property type="entry name" value="DISULFIDE OXIDOREDUCTASE"/>
    <property type="match status" value="1"/>
</dbReference>
<dbReference type="InterPro" id="IPR036188">
    <property type="entry name" value="FAD/NAD-bd_sf"/>
</dbReference>
<dbReference type="SUPFAM" id="SSF55424">
    <property type="entry name" value="FAD/NAD-linked reductases, dimerisation (C-terminal) domain"/>
    <property type="match status" value="1"/>
</dbReference>
<feature type="binding site" evidence="5">
    <location>
        <begin position="205"/>
        <end position="212"/>
    </location>
    <ligand>
        <name>NAD(+)</name>
        <dbReference type="ChEBI" id="CHEBI:57540"/>
    </ligand>
</feature>
<dbReference type="Pfam" id="PF02852">
    <property type="entry name" value="Pyr_redox_dim"/>
    <property type="match status" value="1"/>
</dbReference>
<keyword evidence="10" id="KW-1185">Reference proteome</keyword>
<protein>
    <recommendedName>
        <fullName evidence="11">FAD/NAD(P)-binding domain-containing protein</fullName>
    </recommendedName>
</protein>
<feature type="binding site" evidence="5">
    <location>
        <position position="344"/>
    </location>
    <ligand>
        <name>FAD</name>
        <dbReference type="ChEBI" id="CHEBI:57692"/>
    </ligand>
</feature>
<organism evidence="9 10">
    <name type="scientific">Lophiotrema nucula</name>
    <dbReference type="NCBI Taxonomy" id="690887"/>
    <lineage>
        <taxon>Eukaryota</taxon>
        <taxon>Fungi</taxon>
        <taxon>Dikarya</taxon>
        <taxon>Ascomycota</taxon>
        <taxon>Pezizomycotina</taxon>
        <taxon>Dothideomycetes</taxon>
        <taxon>Pleosporomycetidae</taxon>
        <taxon>Pleosporales</taxon>
        <taxon>Lophiotremataceae</taxon>
        <taxon>Lophiotrema</taxon>
    </lineage>
</organism>
<evidence type="ECO:0000313" key="10">
    <source>
        <dbReference type="Proteomes" id="UP000799770"/>
    </source>
</evidence>
<dbReference type="PANTHER" id="PTHR22912:SF151">
    <property type="entry name" value="DIHYDROLIPOYL DEHYDROGENASE, MITOCHONDRIAL"/>
    <property type="match status" value="1"/>
</dbReference>
<feature type="binding site" evidence="5">
    <location>
        <position position="69"/>
    </location>
    <ligand>
        <name>FAD</name>
        <dbReference type="ChEBI" id="CHEBI:57692"/>
    </ligand>
</feature>
<dbReference type="AlphaFoldDB" id="A0A6A5Z0S5"/>
<dbReference type="EMBL" id="ML977329">
    <property type="protein sequence ID" value="KAF2112990.1"/>
    <property type="molecule type" value="Genomic_DNA"/>
</dbReference>
<keyword evidence="5" id="KW-0547">Nucleotide-binding</keyword>
<dbReference type="SUPFAM" id="SSF51905">
    <property type="entry name" value="FAD/NAD(P)-binding domain"/>
    <property type="match status" value="1"/>
</dbReference>
<evidence type="ECO:0000256" key="5">
    <source>
        <dbReference type="PIRSR" id="PIRSR000350-3"/>
    </source>
</evidence>
<evidence type="ECO:0000256" key="2">
    <source>
        <dbReference type="ARBA" id="ARBA00022630"/>
    </source>
</evidence>
<dbReference type="PRINTS" id="PR00368">
    <property type="entry name" value="FADPNR"/>
</dbReference>
<dbReference type="GO" id="GO:0050660">
    <property type="term" value="F:flavin adenine dinucleotide binding"/>
    <property type="evidence" value="ECO:0007669"/>
    <property type="project" value="TreeGrafter"/>
</dbReference>
<feature type="binding site" evidence="5">
    <location>
        <begin position="164"/>
        <end position="166"/>
    </location>
    <ligand>
        <name>FAD</name>
        <dbReference type="ChEBI" id="CHEBI:57692"/>
    </ligand>
</feature>
<dbReference type="InterPro" id="IPR016156">
    <property type="entry name" value="FAD/NAD-linked_Rdtase_dimer_sf"/>
</dbReference>
<feature type="domain" description="FAD/NAD(P)-binding" evidence="8">
    <location>
        <begin position="23"/>
        <end position="326"/>
    </location>
</feature>
<evidence type="ECO:0000256" key="4">
    <source>
        <dbReference type="ARBA" id="ARBA00023027"/>
    </source>
</evidence>
<feature type="binding site" evidence="5">
    <location>
        <position position="293"/>
    </location>
    <ligand>
        <name>NAD(+)</name>
        <dbReference type="ChEBI" id="CHEBI:57540"/>
    </ligand>
</feature>
<dbReference type="InterPro" id="IPR004099">
    <property type="entry name" value="Pyr_nucl-diS_OxRdtase_dimer"/>
</dbReference>
<feature type="disulfide bond" description="Redox-active" evidence="6">
    <location>
        <begin position="60"/>
        <end position="65"/>
    </location>
</feature>
<dbReference type="InterPro" id="IPR001100">
    <property type="entry name" value="Pyr_nuc-diS_OxRdtase"/>
</dbReference>
<evidence type="ECO:0008006" key="11">
    <source>
        <dbReference type="Google" id="ProtNLM"/>
    </source>
</evidence>
<evidence type="ECO:0000256" key="1">
    <source>
        <dbReference type="ARBA" id="ARBA00007532"/>
    </source>
</evidence>
<dbReference type="InterPro" id="IPR023753">
    <property type="entry name" value="FAD/NAD-binding_dom"/>
</dbReference>
<dbReference type="Gene3D" id="3.30.390.30">
    <property type="match status" value="1"/>
</dbReference>
<dbReference type="PIRSF" id="PIRSF000350">
    <property type="entry name" value="Mercury_reductase_MerA"/>
    <property type="match status" value="1"/>
</dbReference>
<keyword evidence="4 5" id="KW-0520">NAD</keyword>
<evidence type="ECO:0000259" key="8">
    <source>
        <dbReference type="Pfam" id="PF07992"/>
    </source>
</evidence>
<evidence type="ECO:0000259" key="7">
    <source>
        <dbReference type="Pfam" id="PF02852"/>
    </source>
</evidence>
<feature type="domain" description="Pyridine nucleotide-disulphide oxidoreductase dimerisation" evidence="7">
    <location>
        <begin position="399"/>
        <end position="505"/>
    </location>
</feature>
<keyword evidence="2" id="KW-0285">Flavoprotein</keyword>
<dbReference type="Gene3D" id="3.50.50.60">
    <property type="entry name" value="FAD/NAD(P)-binding domain"/>
    <property type="match status" value="2"/>
</dbReference>
<comment type="similarity">
    <text evidence="1">Belongs to the class-I pyridine nucleotide-disulfide oxidoreductase family.</text>
</comment>
<dbReference type="OrthoDB" id="361797at2759"/>